<reference evidence="3 4" key="1">
    <citation type="journal article" date="2013" name="J. Mol. Microbiol. Biotechnol.">
        <title>Analysis of the Complete Genomes of Acholeplasma brassicae , A. palmae and A. laidlawii and Their Comparison to the Obligate Parasites from ' Candidatus Phytoplasma'.</title>
        <authorList>
            <person name="Kube M."/>
            <person name="Siewert C."/>
            <person name="Migdoll A.M."/>
            <person name="Duduk B."/>
            <person name="Holz S."/>
            <person name="Rabus R."/>
            <person name="Seemuller E."/>
            <person name="Mitrovic J."/>
            <person name="Muller I."/>
            <person name="Buttner C."/>
            <person name="Reinhardt R."/>
        </authorList>
    </citation>
    <scope>NUCLEOTIDE SEQUENCE [LARGE SCALE GENOMIC DNA]</scope>
    <source>
        <strain evidence="4">0502</strain>
    </source>
</reference>
<dbReference type="RefSeq" id="WP_030005381.1">
    <property type="nucleotide sequence ID" value="NC_022549.1"/>
</dbReference>
<keyword evidence="1" id="KW-0812">Transmembrane</keyword>
<dbReference type="STRING" id="61635.BN85315030"/>
<evidence type="ECO:0000313" key="4">
    <source>
        <dbReference type="Proteomes" id="UP000032737"/>
    </source>
</evidence>
<dbReference type="AlphaFoldDB" id="U4KTE0"/>
<dbReference type="EMBL" id="FO681348">
    <property type="protein sequence ID" value="CCV66524.1"/>
    <property type="molecule type" value="Genomic_DNA"/>
</dbReference>
<feature type="domain" description="NERD" evidence="2">
    <location>
        <begin position="61"/>
        <end position="178"/>
    </location>
</feature>
<organism evidence="3 4">
    <name type="scientific">Acholeplasma brassicae</name>
    <dbReference type="NCBI Taxonomy" id="61635"/>
    <lineage>
        <taxon>Bacteria</taxon>
        <taxon>Bacillati</taxon>
        <taxon>Mycoplasmatota</taxon>
        <taxon>Mollicutes</taxon>
        <taxon>Acholeplasmatales</taxon>
        <taxon>Acholeplasmataceae</taxon>
        <taxon>Acholeplasma</taxon>
    </lineage>
</organism>
<dbReference type="PROSITE" id="PS50965">
    <property type="entry name" value="NERD"/>
    <property type="match status" value="1"/>
</dbReference>
<keyword evidence="4" id="KW-1185">Reference proteome</keyword>
<gene>
    <name evidence="3" type="ORF">BN85315030</name>
</gene>
<evidence type="ECO:0000259" key="2">
    <source>
        <dbReference type="PROSITE" id="PS50965"/>
    </source>
</evidence>
<sequence length="252" mass="29479">MAKRKKQSDMEALIMLVATLIAASIALIIRLIIFIYDVVSFKKTKYKEKSGQAFFKMYLNKGYYGEFILYRKLCKLFENKQVMTNLYLDGKNTTVTEIDVLVVSTKGVYVFEMKNYGGYIFGSEQDKHWKQVMNRFSKHDFYNPLRQNYAHTKAVESFLQIDIEHITPMVVFSNRSKLSKINVSKKHFVAHLNQAIKAVKEKEKYGKSIFTKEDLTQMIDKLTLRQKQSDEVKSLHVLEVENLIKEEIKVTE</sequence>
<dbReference type="OrthoDB" id="9813328at2"/>
<dbReference type="HOGENOM" id="CLU_068011_0_0_14"/>
<dbReference type="InterPro" id="IPR011528">
    <property type="entry name" value="NERD"/>
</dbReference>
<evidence type="ECO:0000256" key="1">
    <source>
        <dbReference type="SAM" id="Phobius"/>
    </source>
</evidence>
<dbReference type="Pfam" id="PF08378">
    <property type="entry name" value="NERD"/>
    <property type="match status" value="1"/>
</dbReference>
<name>U4KTE0_9MOLU</name>
<feature type="transmembrane region" description="Helical" evidence="1">
    <location>
        <begin position="12"/>
        <end position="36"/>
    </location>
</feature>
<dbReference type="Proteomes" id="UP000032737">
    <property type="component" value="Chromosome"/>
</dbReference>
<dbReference type="KEGG" id="abra:BN85315030"/>
<evidence type="ECO:0000313" key="3">
    <source>
        <dbReference type="EMBL" id="CCV66524.1"/>
    </source>
</evidence>
<accession>U4KTE0</accession>
<keyword evidence="1" id="KW-0472">Membrane</keyword>
<protein>
    <submittedName>
        <fullName evidence="3">Predicted nuclease-related domain (NERD) protein</fullName>
    </submittedName>
</protein>
<keyword evidence="1" id="KW-1133">Transmembrane helix</keyword>
<proteinExistence type="predicted"/>